<dbReference type="OrthoDB" id="2625323at2"/>
<dbReference type="AlphaFoldDB" id="A0A2N9VSY7"/>
<dbReference type="InterPro" id="IPR009081">
    <property type="entry name" value="PP-bd_ACP"/>
</dbReference>
<sequence>MTSGIKAQIRSFIVENYLFGDTSHPLEDDTSLIETDVIDSTGVLELVTYLEDNFQISIQDAEIVPANLDSIASITAFVASKAVPQKSVA</sequence>
<proteinExistence type="predicted"/>
<name>A0A2N9VSY7_9HYPH</name>
<dbReference type="InterPro" id="IPR036736">
    <property type="entry name" value="ACP-like_sf"/>
</dbReference>
<dbReference type="KEGG" id="pht:BLM14_14545"/>
<dbReference type="SUPFAM" id="SSF47336">
    <property type="entry name" value="ACP-like"/>
    <property type="match status" value="1"/>
</dbReference>
<evidence type="ECO:0000313" key="2">
    <source>
        <dbReference type="EMBL" id="PIO42605.1"/>
    </source>
</evidence>
<dbReference type="RefSeq" id="WP_100001346.1">
    <property type="nucleotide sequence ID" value="NZ_CP017940.1"/>
</dbReference>
<evidence type="ECO:0000259" key="1">
    <source>
        <dbReference type="PROSITE" id="PS50075"/>
    </source>
</evidence>
<organism evidence="2 3">
    <name type="scientific">Phyllobacterium zundukense</name>
    <dbReference type="NCBI Taxonomy" id="1867719"/>
    <lineage>
        <taxon>Bacteria</taxon>
        <taxon>Pseudomonadati</taxon>
        <taxon>Pseudomonadota</taxon>
        <taxon>Alphaproteobacteria</taxon>
        <taxon>Hyphomicrobiales</taxon>
        <taxon>Phyllobacteriaceae</taxon>
        <taxon>Phyllobacterium</taxon>
    </lineage>
</organism>
<feature type="domain" description="Carrier" evidence="1">
    <location>
        <begin position="3"/>
        <end position="82"/>
    </location>
</feature>
<accession>A0A2N9VSY7</accession>
<dbReference type="PROSITE" id="PS50075">
    <property type="entry name" value="CARRIER"/>
    <property type="match status" value="1"/>
</dbReference>
<dbReference type="EMBL" id="MZMT01000053">
    <property type="protein sequence ID" value="PIO42605.1"/>
    <property type="molecule type" value="Genomic_DNA"/>
</dbReference>
<keyword evidence="3" id="KW-1185">Reference proteome</keyword>
<dbReference type="Gene3D" id="1.10.1200.10">
    <property type="entry name" value="ACP-like"/>
    <property type="match status" value="1"/>
</dbReference>
<dbReference type="Proteomes" id="UP000232163">
    <property type="component" value="Unassembled WGS sequence"/>
</dbReference>
<protein>
    <submittedName>
        <fullName evidence="2">Acyl carrier protein</fullName>
    </submittedName>
</protein>
<reference evidence="3" key="1">
    <citation type="journal article" date="2017" name="Int J Environ Stud">
        <title>Does the Miocene-Pliocene relict legume Oxytropis triphylla form nitrogen-fixing nodules with a combination of bacterial strains?</title>
        <authorList>
            <person name="Safronova V."/>
            <person name="Belimov A."/>
            <person name="Sazanova A."/>
            <person name="Kuznetsova I."/>
            <person name="Popova J."/>
            <person name="Andronov E."/>
            <person name="Verkhozina A."/>
            <person name="Tikhonovich I."/>
        </authorList>
    </citation>
    <scope>NUCLEOTIDE SEQUENCE [LARGE SCALE GENOMIC DNA]</scope>
    <source>
        <strain evidence="3">Tri-38</strain>
    </source>
</reference>
<gene>
    <name evidence="2" type="ORF">B5P45_25005</name>
</gene>
<comment type="caution">
    <text evidence="2">The sequence shown here is derived from an EMBL/GenBank/DDBJ whole genome shotgun (WGS) entry which is preliminary data.</text>
</comment>
<evidence type="ECO:0000313" key="3">
    <source>
        <dbReference type="Proteomes" id="UP000232163"/>
    </source>
</evidence>